<reference evidence="1" key="2">
    <citation type="submission" date="2023-02" db="EMBL/GenBank/DDBJ databases">
        <authorList>
            <consortium name="DOE Joint Genome Institute"/>
            <person name="Mondo S.J."/>
            <person name="Chang Y."/>
            <person name="Wang Y."/>
            <person name="Ahrendt S."/>
            <person name="Andreopoulos W."/>
            <person name="Barry K."/>
            <person name="Beard J."/>
            <person name="Benny G.L."/>
            <person name="Blankenship S."/>
            <person name="Bonito G."/>
            <person name="Cuomo C."/>
            <person name="Desiro A."/>
            <person name="Gervers K.A."/>
            <person name="Hundley H."/>
            <person name="Kuo A."/>
            <person name="LaButti K."/>
            <person name="Lang B.F."/>
            <person name="Lipzen A."/>
            <person name="O'Donnell K."/>
            <person name="Pangilinan J."/>
            <person name="Reynolds N."/>
            <person name="Sandor L."/>
            <person name="Smith M.W."/>
            <person name="Tsang A."/>
            <person name="Grigoriev I.V."/>
            <person name="Stajich J.E."/>
            <person name="Spatafora J.W."/>
        </authorList>
    </citation>
    <scope>NUCLEOTIDE SEQUENCE</scope>
    <source>
        <strain evidence="1">RSA 2281</strain>
    </source>
</reference>
<keyword evidence="2" id="KW-1185">Reference proteome</keyword>
<comment type="caution">
    <text evidence="1">The sequence shown here is derived from an EMBL/GenBank/DDBJ whole genome shotgun (WGS) entry which is preliminary data.</text>
</comment>
<dbReference type="SUPFAM" id="SSF81383">
    <property type="entry name" value="F-box domain"/>
    <property type="match status" value="1"/>
</dbReference>
<dbReference type="AlphaFoldDB" id="A0AAD5KSJ5"/>
<dbReference type="Proteomes" id="UP001209540">
    <property type="component" value="Unassembled WGS sequence"/>
</dbReference>
<evidence type="ECO:0000313" key="2">
    <source>
        <dbReference type="Proteomes" id="UP001209540"/>
    </source>
</evidence>
<accession>A0AAD5KSJ5</accession>
<dbReference type="EMBL" id="JAIXMP010000001">
    <property type="protein sequence ID" value="KAI9278809.1"/>
    <property type="molecule type" value="Genomic_DNA"/>
</dbReference>
<gene>
    <name evidence="1" type="ORF">BDA99DRAFT_600407</name>
</gene>
<dbReference type="InterPro" id="IPR036047">
    <property type="entry name" value="F-box-like_dom_sf"/>
</dbReference>
<name>A0AAD5KSJ5_9FUNG</name>
<dbReference type="Gene3D" id="1.25.40.10">
    <property type="entry name" value="Tetratricopeptide repeat domain"/>
    <property type="match status" value="1"/>
</dbReference>
<evidence type="ECO:0008006" key="3">
    <source>
        <dbReference type="Google" id="ProtNLM"/>
    </source>
</evidence>
<organism evidence="1 2">
    <name type="scientific">Phascolomyces articulosus</name>
    <dbReference type="NCBI Taxonomy" id="60185"/>
    <lineage>
        <taxon>Eukaryota</taxon>
        <taxon>Fungi</taxon>
        <taxon>Fungi incertae sedis</taxon>
        <taxon>Mucoromycota</taxon>
        <taxon>Mucoromycotina</taxon>
        <taxon>Mucoromycetes</taxon>
        <taxon>Mucorales</taxon>
        <taxon>Lichtheimiaceae</taxon>
        <taxon>Phascolomyces</taxon>
    </lineage>
</organism>
<sequence>MSKETPPADATVPAATKEMIESSLSHLIDQLNVNTIHDINEGHYNAAVNNSTKMINRLLKSTAILLESRSMAWKKQGKIEQELQDALLMIEHSPTNIRGYIAVAEIYSVQGKQEQALTILKKGLQRATTLDDNERDIDQQNGYVYETMNTIKKRLERRIDFIVQASLDVVGIIFGYLNIDTVNICMDVNHTWRAIVQTCPEAWRYMNRVGDKLFWTSQRALSLFPSVSQYVRKIDTSAEPEELTMCLTDIETYKFSQLQSLSASLHNSY</sequence>
<dbReference type="SUPFAM" id="SSF48452">
    <property type="entry name" value="TPR-like"/>
    <property type="match status" value="1"/>
</dbReference>
<evidence type="ECO:0000313" key="1">
    <source>
        <dbReference type="EMBL" id="KAI9278809.1"/>
    </source>
</evidence>
<protein>
    <recommendedName>
        <fullName evidence="3">F-box domain-containing protein</fullName>
    </recommendedName>
</protein>
<dbReference type="InterPro" id="IPR011990">
    <property type="entry name" value="TPR-like_helical_dom_sf"/>
</dbReference>
<reference evidence="1" key="1">
    <citation type="journal article" date="2022" name="IScience">
        <title>Evolution of zygomycete secretomes and the origins of terrestrial fungal ecologies.</title>
        <authorList>
            <person name="Chang Y."/>
            <person name="Wang Y."/>
            <person name="Mondo S."/>
            <person name="Ahrendt S."/>
            <person name="Andreopoulos W."/>
            <person name="Barry K."/>
            <person name="Beard J."/>
            <person name="Benny G.L."/>
            <person name="Blankenship S."/>
            <person name="Bonito G."/>
            <person name="Cuomo C."/>
            <person name="Desiro A."/>
            <person name="Gervers K.A."/>
            <person name="Hundley H."/>
            <person name="Kuo A."/>
            <person name="LaButti K."/>
            <person name="Lang B.F."/>
            <person name="Lipzen A."/>
            <person name="O'Donnell K."/>
            <person name="Pangilinan J."/>
            <person name="Reynolds N."/>
            <person name="Sandor L."/>
            <person name="Smith M.E."/>
            <person name="Tsang A."/>
            <person name="Grigoriev I.V."/>
            <person name="Stajich J.E."/>
            <person name="Spatafora J.W."/>
        </authorList>
    </citation>
    <scope>NUCLEOTIDE SEQUENCE</scope>
    <source>
        <strain evidence="1">RSA 2281</strain>
    </source>
</reference>
<proteinExistence type="predicted"/>